<dbReference type="NCBIfam" id="TIGR03620">
    <property type="entry name" value="F420_MSMEG_4141"/>
    <property type="match status" value="1"/>
</dbReference>
<dbReference type="Gene3D" id="3.20.20.30">
    <property type="entry name" value="Luciferase-like domain"/>
    <property type="match status" value="2"/>
</dbReference>
<dbReference type="GO" id="GO:0005829">
    <property type="term" value="C:cytosol"/>
    <property type="evidence" value="ECO:0007669"/>
    <property type="project" value="TreeGrafter"/>
</dbReference>
<dbReference type="PANTHER" id="PTHR30137">
    <property type="entry name" value="LUCIFERASE-LIKE MONOOXYGENASE"/>
    <property type="match status" value="1"/>
</dbReference>
<accession>A0A1B2HHU2</accession>
<dbReference type="GO" id="GO:0016705">
    <property type="term" value="F:oxidoreductase activity, acting on paired donors, with incorporation or reduction of molecular oxygen"/>
    <property type="evidence" value="ECO:0007669"/>
    <property type="project" value="InterPro"/>
</dbReference>
<dbReference type="Proteomes" id="UP000093053">
    <property type="component" value="Chromosome"/>
</dbReference>
<evidence type="ECO:0000259" key="1">
    <source>
        <dbReference type="Pfam" id="PF00296"/>
    </source>
</evidence>
<dbReference type="SUPFAM" id="SSF51679">
    <property type="entry name" value="Bacterial luciferase-like"/>
    <property type="match status" value="1"/>
</dbReference>
<dbReference type="PANTHER" id="PTHR30137:SF18">
    <property type="entry name" value="CONSERVED PROTEIN"/>
    <property type="match status" value="1"/>
</dbReference>
<dbReference type="STRING" id="1586287.BBK82_15655"/>
<keyword evidence="3" id="KW-1185">Reference proteome</keyword>
<name>A0A1B2HHU2_9PSEU</name>
<protein>
    <recommendedName>
        <fullName evidence="1">Luciferase-like domain-containing protein</fullName>
    </recommendedName>
</protein>
<dbReference type="InterPro" id="IPR011251">
    <property type="entry name" value="Luciferase-like_dom"/>
</dbReference>
<organism evidence="2 3">
    <name type="scientific">Lentzea guizhouensis</name>
    <dbReference type="NCBI Taxonomy" id="1586287"/>
    <lineage>
        <taxon>Bacteria</taxon>
        <taxon>Bacillati</taxon>
        <taxon>Actinomycetota</taxon>
        <taxon>Actinomycetes</taxon>
        <taxon>Pseudonocardiales</taxon>
        <taxon>Pseudonocardiaceae</taxon>
        <taxon>Lentzea</taxon>
    </lineage>
</organism>
<dbReference type="InterPro" id="IPR019922">
    <property type="entry name" value="Lucif-like_OxRdatse_MSMEG_4141"/>
</dbReference>
<evidence type="ECO:0000313" key="3">
    <source>
        <dbReference type="Proteomes" id="UP000093053"/>
    </source>
</evidence>
<sequence length="272" mass="29314">MVSTMPSKASLGTFGVWGSHLQWADRTDQLAELEELGYGTFWIGGSPGIAEAERAVAATRSMTIATGIVNVWQSDPEQIAAGFHRLASDRFLLGVGVGHRQIDQSYEKPYDKLVSYLDHLDHLDVPAESLVLAALGPKVLRLAADRTAGAHPYLVPVEHTAHAREVLGDKLLAPEVTVVVEEDAATARAIAREQLSFYFSLTNYTNNWRRWGFSAEDVAGTGSDHLIDALVAWGTPDQVAAKLRAHVDAGADHVAIQSLNGHYAELAAALGL</sequence>
<feature type="domain" description="Luciferase-like" evidence="1">
    <location>
        <begin position="19"/>
        <end position="117"/>
    </location>
</feature>
<dbReference type="Pfam" id="PF00296">
    <property type="entry name" value="Bac_luciferase"/>
    <property type="match status" value="2"/>
</dbReference>
<dbReference type="InterPro" id="IPR050766">
    <property type="entry name" value="Bact_Lucif_Oxidored"/>
</dbReference>
<proteinExistence type="predicted"/>
<reference evidence="2 3" key="1">
    <citation type="submission" date="2016-07" db="EMBL/GenBank/DDBJ databases">
        <title>Complete genome sequence of the Lentzea guizhouensis DHS C013.</title>
        <authorList>
            <person name="Cao C."/>
        </authorList>
    </citation>
    <scope>NUCLEOTIDE SEQUENCE [LARGE SCALE GENOMIC DNA]</scope>
    <source>
        <strain evidence="2 3">DHS C013</strain>
    </source>
</reference>
<dbReference type="EMBL" id="CP016793">
    <property type="protein sequence ID" value="ANZ37282.1"/>
    <property type="molecule type" value="Genomic_DNA"/>
</dbReference>
<feature type="domain" description="Luciferase-like" evidence="1">
    <location>
        <begin position="130"/>
        <end position="253"/>
    </location>
</feature>
<dbReference type="InterPro" id="IPR036661">
    <property type="entry name" value="Luciferase-like_sf"/>
</dbReference>
<dbReference type="AlphaFoldDB" id="A0A1B2HHU2"/>
<dbReference type="OrthoDB" id="4760590at2"/>
<dbReference type="KEGG" id="led:BBK82_15655"/>
<evidence type="ECO:0000313" key="2">
    <source>
        <dbReference type="EMBL" id="ANZ37282.1"/>
    </source>
</evidence>
<gene>
    <name evidence="2" type="ORF">BBK82_15655</name>
</gene>